<dbReference type="KEGG" id="cfon:HZU75_04270"/>
<dbReference type="EMBL" id="CP058952">
    <property type="protein sequence ID" value="QLI80806.1"/>
    <property type="molecule type" value="Genomic_DNA"/>
</dbReference>
<dbReference type="RefSeq" id="WP_180307940.1">
    <property type="nucleotide sequence ID" value="NZ_CP058952.1"/>
</dbReference>
<reference evidence="1 2" key="1">
    <citation type="journal article" date="2016" name="Int. J. Syst. Evol. Microbiol.">
        <title>Chitinibacter fontanus sp. nov., isolated from a spring.</title>
        <authorList>
            <person name="Sheu S.Y."/>
            <person name="Li Y.S."/>
            <person name="Young C.C."/>
            <person name="Chen W.M."/>
        </authorList>
    </citation>
    <scope>NUCLEOTIDE SEQUENCE [LARGE SCALE GENOMIC DNA]</scope>
    <source>
        <strain evidence="1 2">STM-7</strain>
    </source>
</reference>
<proteinExistence type="predicted"/>
<sequence>MVRAKFSCHSKVPSGDGFQITLGAVINGSPENEEFYRYTPAGQISLGLVSEAAAAQFEVGAEYFVDFTPAH</sequence>
<name>A0A7D5ZB64_9NEIS</name>
<evidence type="ECO:0000313" key="1">
    <source>
        <dbReference type="EMBL" id="QLI80806.1"/>
    </source>
</evidence>
<evidence type="ECO:0000313" key="2">
    <source>
        <dbReference type="Proteomes" id="UP000510822"/>
    </source>
</evidence>
<protein>
    <submittedName>
        <fullName evidence="1">Uncharacterized protein</fullName>
    </submittedName>
</protein>
<keyword evidence="2" id="KW-1185">Reference proteome</keyword>
<gene>
    <name evidence="1" type="ORF">HZU75_04270</name>
</gene>
<dbReference type="AlphaFoldDB" id="A0A7D5ZB64"/>
<accession>A0A7D5ZB64</accession>
<organism evidence="1 2">
    <name type="scientific">Chitinibacter fontanus</name>
    <dbReference type="NCBI Taxonomy" id="1737446"/>
    <lineage>
        <taxon>Bacteria</taxon>
        <taxon>Pseudomonadati</taxon>
        <taxon>Pseudomonadota</taxon>
        <taxon>Betaproteobacteria</taxon>
        <taxon>Neisseriales</taxon>
        <taxon>Chitinibacteraceae</taxon>
        <taxon>Chitinibacter</taxon>
    </lineage>
</organism>
<dbReference type="Proteomes" id="UP000510822">
    <property type="component" value="Chromosome"/>
</dbReference>